<organism evidence="2 3">
    <name type="scientific">Luteimonas gilva</name>
    <dbReference type="NCBI Taxonomy" id="2572684"/>
    <lineage>
        <taxon>Bacteria</taxon>
        <taxon>Pseudomonadati</taxon>
        <taxon>Pseudomonadota</taxon>
        <taxon>Gammaproteobacteria</taxon>
        <taxon>Lysobacterales</taxon>
        <taxon>Lysobacteraceae</taxon>
        <taxon>Luteimonas</taxon>
    </lineage>
</organism>
<evidence type="ECO:0000313" key="2">
    <source>
        <dbReference type="EMBL" id="TKR31061.1"/>
    </source>
</evidence>
<keyword evidence="3" id="KW-1185">Reference proteome</keyword>
<comment type="caution">
    <text evidence="2">The sequence shown here is derived from an EMBL/GenBank/DDBJ whole genome shotgun (WGS) entry which is preliminary data.</text>
</comment>
<dbReference type="OrthoDB" id="5800807at2"/>
<accession>A0A4U5JR42</accession>
<sequence>MPLTLGLTGMDPATEAALQSAFKQANAGTGERFSLAPEADADYVVVDMDSMYGPMSWLRLHGAGKTVIGLTSAPRTQADFRLGRPFDAASLDRLLHEIADQAGIPAAVSPKPVPPPPPIVQAEPVAPAATPSGFTPAPAPQDQLPEEVPEPVQAEAAPPPEPVLIPEPPVPAAAPARDPVFADWLAPSALQQRLRYRRAAGPNVLIDPKTRQYHGPATLKPLASYFEGPVRLADFEALDDAAWARETATAGEAQPLIRLQWYGGLLAGKGELLPGLDPAGRYRLNKWPQTEREFPKHFRIATAMMKGPATLEEIAAASGVTRAEVADFVNANLTTGFAESVADTPPEPSEPAKSGLFGRLRGK</sequence>
<gene>
    <name evidence="2" type="ORF">FCE95_13420</name>
</gene>
<evidence type="ECO:0000313" key="3">
    <source>
        <dbReference type="Proteomes" id="UP000308707"/>
    </source>
</evidence>
<feature type="region of interest" description="Disordered" evidence="1">
    <location>
        <begin position="339"/>
        <end position="363"/>
    </location>
</feature>
<proteinExistence type="predicted"/>
<dbReference type="Proteomes" id="UP000308707">
    <property type="component" value="Unassembled WGS sequence"/>
</dbReference>
<feature type="region of interest" description="Disordered" evidence="1">
    <location>
        <begin position="111"/>
        <end position="157"/>
    </location>
</feature>
<name>A0A4U5JR42_9GAMM</name>
<dbReference type="EMBL" id="SZUA01000002">
    <property type="protein sequence ID" value="TKR31061.1"/>
    <property type="molecule type" value="Genomic_DNA"/>
</dbReference>
<evidence type="ECO:0000256" key="1">
    <source>
        <dbReference type="SAM" id="MobiDB-lite"/>
    </source>
</evidence>
<dbReference type="RefSeq" id="WP_137267491.1">
    <property type="nucleotide sequence ID" value="NZ_SZUA01000002.1"/>
</dbReference>
<protein>
    <submittedName>
        <fullName evidence="2">Uncharacterized protein</fullName>
    </submittedName>
</protein>
<dbReference type="AlphaFoldDB" id="A0A4U5JR42"/>
<feature type="compositionally biased region" description="Low complexity" evidence="1">
    <location>
        <begin position="120"/>
        <end position="129"/>
    </location>
</feature>
<reference evidence="2 3" key="1">
    <citation type="submission" date="2019-04" db="EMBL/GenBank/DDBJ databases">
        <title>Reference strain of H23.</title>
        <authorList>
            <person name="Luo X."/>
        </authorList>
    </citation>
    <scope>NUCLEOTIDE SEQUENCE [LARGE SCALE GENOMIC DNA]</scope>
    <source>
        <strain evidence="2 3">H23</strain>
    </source>
</reference>